<keyword evidence="11" id="KW-0411">Iron-sulfur</keyword>
<evidence type="ECO:0000256" key="4">
    <source>
        <dbReference type="ARBA" id="ARBA00022605"/>
    </source>
</evidence>
<dbReference type="SUPFAM" id="SSF56235">
    <property type="entry name" value="N-terminal nucleophile aminohydrolases (Ntn hydrolases)"/>
    <property type="match status" value="1"/>
</dbReference>
<dbReference type="GO" id="GO:0016040">
    <property type="term" value="F:glutamate synthase (NADH) activity"/>
    <property type="evidence" value="ECO:0007669"/>
    <property type="project" value="UniProtKB-EC"/>
</dbReference>
<comment type="pathway">
    <text evidence="14">Amino-acid biosynthesis.</text>
</comment>
<dbReference type="EMBL" id="JAUSVK010000001">
    <property type="protein sequence ID" value="MDQ0396189.1"/>
    <property type="molecule type" value="Genomic_DNA"/>
</dbReference>
<dbReference type="Gene3D" id="3.20.20.70">
    <property type="entry name" value="Aldolase class I"/>
    <property type="match status" value="2"/>
</dbReference>
<protein>
    <submittedName>
        <fullName evidence="16">Glutamate synthase (NADPH/NADH) large chain</fullName>
        <ecNumber evidence="16">1.4.1.13</ecNumber>
        <ecNumber evidence="16">1.4.1.14</ecNumber>
    </submittedName>
</protein>
<dbReference type="EC" id="1.4.1.13" evidence="16"/>
<name>A0ABU0FNK0_9HYPH</name>
<accession>A0ABU0FNK0</accession>
<evidence type="ECO:0000313" key="16">
    <source>
        <dbReference type="EMBL" id="MDQ0396189.1"/>
    </source>
</evidence>
<evidence type="ECO:0000256" key="14">
    <source>
        <dbReference type="ARBA" id="ARBA00029440"/>
    </source>
</evidence>
<keyword evidence="9 16" id="KW-0560">Oxidoreductase</keyword>
<evidence type="ECO:0000256" key="13">
    <source>
        <dbReference type="ARBA" id="ARBA00023291"/>
    </source>
</evidence>
<dbReference type="Pfam" id="PF01645">
    <property type="entry name" value="Glu_synthase"/>
    <property type="match status" value="1"/>
</dbReference>
<dbReference type="NCBIfam" id="NF008730">
    <property type="entry name" value="PRK11750.1"/>
    <property type="match status" value="1"/>
</dbReference>
<dbReference type="GO" id="GO:0004355">
    <property type="term" value="F:glutamate synthase (NADPH) activity"/>
    <property type="evidence" value="ECO:0007669"/>
    <property type="project" value="UniProtKB-EC"/>
</dbReference>
<dbReference type="InterPro" id="IPR017932">
    <property type="entry name" value="GATase_2_dom"/>
</dbReference>
<dbReference type="CDD" id="cd00982">
    <property type="entry name" value="gltB_C"/>
    <property type="match status" value="1"/>
</dbReference>
<evidence type="ECO:0000256" key="9">
    <source>
        <dbReference type="ARBA" id="ARBA00023002"/>
    </source>
</evidence>
<dbReference type="Pfam" id="PF00310">
    <property type="entry name" value="GATase_2"/>
    <property type="match status" value="1"/>
</dbReference>
<dbReference type="InterPro" id="IPR002489">
    <property type="entry name" value="Glu_synth_asu_C"/>
</dbReference>
<keyword evidence="4" id="KW-0028">Amino-acid biosynthesis</keyword>
<dbReference type="Pfam" id="PF01493">
    <property type="entry name" value="GXGXG"/>
    <property type="match status" value="1"/>
</dbReference>
<dbReference type="SUPFAM" id="SSF51395">
    <property type="entry name" value="FMN-linked oxidoreductases"/>
    <property type="match status" value="1"/>
</dbReference>
<gene>
    <name evidence="16" type="ORF">J3R73_005981</name>
</gene>
<comment type="cofactor">
    <cofactor evidence="2">
        <name>[3Fe-4S] cluster</name>
        <dbReference type="ChEBI" id="CHEBI:21137"/>
    </cofactor>
</comment>
<dbReference type="RefSeq" id="WP_370880047.1">
    <property type="nucleotide sequence ID" value="NZ_JAUSVK010000001.1"/>
</dbReference>
<dbReference type="CDD" id="cd00713">
    <property type="entry name" value="GltS"/>
    <property type="match status" value="1"/>
</dbReference>
<evidence type="ECO:0000259" key="15">
    <source>
        <dbReference type="PROSITE" id="PS51278"/>
    </source>
</evidence>
<organism evidence="16 17">
    <name type="scientific">Labrys monachus</name>
    <dbReference type="NCBI Taxonomy" id="217067"/>
    <lineage>
        <taxon>Bacteria</taxon>
        <taxon>Pseudomonadati</taxon>
        <taxon>Pseudomonadota</taxon>
        <taxon>Alphaproteobacteria</taxon>
        <taxon>Hyphomicrobiales</taxon>
        <taxon>Xanthobacteraceae</taxon>
        <taxon>Labrys</taxon>
    </lineage>
</organism>
<keyword evidence="8" id="KW-0315">Glutamine amidotransferase</keyword>
<keyword evidence="10" id="KW-0408">Iron</keyword>
<keyword evidence="12" id="KW-0314">Glutamate biosynthesis</keyword>
<sequence length="1582" mass="172864">MSAIFEHGWQAVSAAATAAATKTNDRPVAKDRLVMRDPGLPDAQGLYDPSREKDACGVGFIADMKNRKSHAIIAQGLQILHNLDHRGAVGADPKAGDGCGMLVQIPHAFFAAECAALGFALPEPGDYAVGFFFLPRNEEGRLHAMRVIEKVVADEGEVFLGWRAVPVDNAGLGETVLPTEPLHMQAFIGRSAATPDQVEFERRLFIIRKVISNTIYNDAATRPLTTGFYPVSVSSRTVTYKGMLLATQLGDYFKDLSDERFQSAMALVHQRFSTNTFPSWTLAHPYRMVAHNGEINTLRGNVNWMAARQASVDSELFGNDIGKLWPISYEGQSDTACFDNALEFLVQGGYSLAHAMMMLIPEAWAGNPLMSEDRRAFYEYHAALMEPWDGPAAVVFTDGRQIGATLDRNGLRPARYLVTKDGLVVLASEFGVLPIPESDIVEKWRLQPGKMLLIDLEEGRIISDDEMKASLATANPYREWLKRTQIVLETLPPVEARASRTDVSLLDRQQAFGYTQEDIKLLLPPMATTGQEAVGSMGTDTPISALSDKSKLLYTYFKQNFAQVTNPPIDPIREELVMSLVSFIGPRPNILDLEGTSRKKRLEVRQPILTNEDLEKIRCIGHVEERFDTKTLDMTYPATQGAEGMRGALDRLCERAEAAVHGGYNIIILSDRQTGADRIPIPALLATAAVHHHLIRRGLRTAAGLVVETGEAREIHHFCCLAGYGAEAINPYLAFETLSALHAQLDFPEEVDEQEIVKRYIKSIGKGVLKVMSKMGISTYQSYCGAQIFDAVGLSSALVDEFFFGTATMIEGVGLNEIAAEAVSRHRDAFSDAPVYRSALDVGGEYAYRIRGEDHVWTPDSVATLQHAVRANAQDRYRDYAASVNEQAAHLQTIRGLFRIKSAQQRGLAPVPLEDVEPAKELVKRFVTGAMSFGSISREAHESLAIAMNAIGGKSNTGEGGEEAERFKTLPDGRSKRSAIKQVASGRFGVTAEYLVNADMMQIKVAQGAKPGEGGQLPGHKVDAVIAKVRHSTPGVGLISPPPHHDIYSIEDLAQLIFDLKNVNPAADVSVKLVSEVGVGTVAAGVAKARADHITVSGFEGGTGASPLTSIKHAGSPWEIGLAETQQTLVLNRLRSRVRLQVDGGLRTGRDVVIGALLGADEFGFSTAPLIAAGCIMMRKCHLNTCPVGVATQDPVLRKRFKGTPEHIINFFFFVAEEVRELMAELGFKRFEDMVGRSDLLDRREAVEHWKAKGLDFSRIFHKVDMPANVGIRHSEKQHHPIEHVLDRTLIAEAAPALDYGREVTIEARINNTQRTAGAMLSGEVALRYGYEGLPDGTIKVNLTGTAGQSFGSFLAAGVDLTLVGQANDYVGKGLSGGRIVIKPHPDSGAVPEKSIIVGNTVLYGAVSGECYFRGVAGERFAVRNSGAAAVVEGTGDHGCEYMTGGVVVVLGQTGRNFAAGMSGGVAYVYDEDNSFAKRCNLSMVDLEPVEEEEDLMERLHHHGGDLEFKGRIDVSGDMGRHDEERLRKMIENHLHYTGSTLAQTMLDDWATYRTRFVKVMPVEYRRALREMEKARTLMAAE</sequence>
<evidence type="ECO:0000256" key="10">
    <source>
        <dbReference type="ARBA" id="ARBA00023004"/>
    </source>
</evidence>
<evidence type="ECO:0000313" key="17">
    <source>
        <dbReference type="Proteomes" id="UP001237448"/>
    </source>
</evidence>
<dbReference type="Gene3D" id="3.60.20.10">
    <property type="entry name" value="Glutamine Phosphoribosylpyrophosphate, subunit 1, domain 1"/>
    <property type="match status" value="1"/>
</dbReference>
<dbReference type="SUPFAM" id="SSF69336">
    <property type="entry name" value="Alpha subunit of glutamate synthase, C-terminal domain"/>
    <property type="match status" value="1"/>
</dbReference>
<feature type="domain" description="Glutamine amidotransferase type-2" evidence="15">
    <location>
        <begin position="56"/>
        <end position="457"/>
    </location>
</feature>
<comment type="cofactor">
    <cofactor evidence="1">
        <name>FMN</name>
        <dbReference type="ChEBI" id="CHEBI:58210"/>
    </cofactor>
</comment>
<dbReference type="PROSITE" id="PS51278">
    <property type="entry name" value="GATASE_TYPE_2"/>
    <property type="match status" value="1"/>
</dbReference>
<dbReference type="InterPro" id="IPR036485">
    <property type="entry name" value="Glu_synth_asu_C_sf"/>
</dbReference>
<evidence type="ECO:0000256" key="7">
    <source>
        <dbReference type="ARBA" id="ARBA00022723"/>
    </source>
</evidence>
<proteinExistence type="inferred from homology"/>
<dbReference type="Proteomes" id="UP001237448">
    <property type="component" value="Unassembled WGS sequence"/>
</dbReference>
<keyword evidence="6" id="KW-0288">FMN</keyword>
<dbReference type="InterPro" id="IPR013785">
    <property type="entry name" value="Aldolase_TIM"/>
</dbReference>
<evidence type="ECO:0000256" key="6">
    <source>
        <dbReference type="ARBA" id="ARBA00022643"/>
    </source>
</evidence>
<reference evidence="16 17" key="1">
    <citation type="submission" date="2023-07" db="EMBL/GenBank/DDBJ databases">
        <title>Genomic Encyclopedia of Type Strains, Phase IV (KMG-IV): sequencing the most valuable type-strain genomes for metagenomic binning, comparative biology and taxonomic classification.</title>
        <authorList>
            <person name="Goeker M."/>
        </authorList>
    </citation>
    <scope>NUCLEOTIDE SEQUENCE [LARGE SCALE GENOMIC DNA]</scope>
    <source>
        <strain evidence="16 17">DSM 5896</strain>
    </source>
</reference>
<evidence type="ECO:0000256" key="12">
    <source>
        <dbReference type="ARBA" id="ARBA00023164"/>
    </source>
</evidence>
<dbReference type="Gene3D" id="2.160.20.60">
    <property type="entry name" value="Glutamate synthase, alpha subunit, C-terminal domain"/>
    <property type="match status" value="1"/>
</dbReference>
<evidence type="ECO:0000256" key="1">
    <source>
        <dbReference type="ARBA" id="ARBA00001917"/>
    </source>
</evidence>
<comment type="caution">
    <text evidence="16">The sequence shown here is derived from an EMBL/GenBank/DDBJ whole genome shotgun (WGS) entry which is preliminary data.</text>
</comment>
<keyword evidence="13" id="KW-0003">3Fe-4S</keyword>
<evidence type="ECO:0000256" key="11">
    <source>
        <dbReference type="ARBA" id="ARBA00023014"/>
    </source>
</evidence>
<comment type="similarity">
    <text evidence="3">Belongs to the glutamate synthase family.</text>
</comment>
<dbReference type="CDD" id="cd02808">
    <property type="entry name" value="GltS_FMN"/>
    <property type="match status" value="1"/>
</dbReference>
<dbReference type="EC" id="1.4.1.14" evidence="16"/>
<dbReference type="Pfam" id="PF04898">
    <property type="entry name" value="Glu_syn_central"/>
    <property type="match status" value="1"/>
</dbReference>
<keyword evidence="5" id="KW-0285">Flavoprotein</keyword>
<evidence type="ECO:0000256" key="3">
    <source>
        <dbReference type="ARBA" id="ARBA00009716"/>
    </source>
</evidence>
<evidence type="ECO:0000256" key="5">
    <source>
        <dbReference type="ARBA" id="ARBA00022630"/>
    </source>
</evidence>
<dbReference type="PANTHER" id="PTHR11938:SF133">
    <property type="entry name" value="GLUTAMATE SYNTHASE (NADH)"/>
    <property type="match status" value="1"/>
</dbReference>
<dbReference type="InterPro" id="IPR050711">
    <property type="entry name" value="ET-N_metabolism_enzyme"/>
</dbReference>
<dbReference type="PANTHER" id="PTHR11938">
    <property type="entry name" value="FAD NADPH DEHYDROGENASE/OXIDOREDUCTASE"/>
    <property type="match status" value="1"/>
</dbReference>
<keyword evidence="17" id="KW-1185">Reference proteome</keyword>
<dbReference type="InterPro" id="IPR002932">
    <property type="entry name" value="Glu_synthdom"/>
</dbReference>
<keyword evidence="7" id="KW-0479">Metal-binding</keyword>
<dbReference type="InterPro" id="IPR006982">
    <property type="entry name" value="Glu_synth_centr_N"/>
</dbReference>
<evidence type="ECO:0000256" key="8">
    <source>
        <dbReference type="ARBA" id="ARBA00022962"/>
    </source>
</evidence>
<evidence type="ECO:0000256" key="2">
    <source>
        <dbReference type="ARBA" id="ARBA00001927"/>
    </source>
</evidence>
<dbReference type="InterPro" id="IPR029055">
    <property type="entry name" value="Ntn_hydrolases_N"/>
</dbReference>